<sequence>MNISLRNLATAIVGASFIVIGTTATPSQATTLTGYKTTGNMMSGMQVKVGFLDGSYEIATWGATGSNSGGAFGTGWSLTQRGDTYGYSSDNNAYGWTFSYSGGNSLNSLLIDAISGNAVFDQIRSRDSEYTPNSADGWNFEVLSGKRPDNHAYSVPIDISRGDLFGRLAMVWNSGFNGTMTFIADTDSGTTNDPVKPREPAPPITPPPPPPVIPPPPPPVIAPPPPPPPNVAPIVSLDNYTINEGQSVSPIVYGSDANNDPLTFWLNGNVIGSAVNTAGSSSVTVPLGTYADEGTHALTAQVQDDKGETSVVTRTLTVLNVAPTINRLTRNITIKEGDRFNFAARASDPGINDILTYNWDLDNNGQYDNRTGIRGRHSFADEGSNPIKLQVSDGDGGYDYGSFNVTVENVAPTITRLTQNLTVKQGESFDFAATATDPGIYDILRYRWDLDGDGRYDDYRGQSGKYAYTDVGVNSVGLRVADGDGGFDFGSFNVTVENVAPTITSITKAISVLEGELFDFGATATDPGINDLLSFAWDLDDDGEYDDFFGTDGQWSFNNDGVYNVKLKVSDGNNGFTYSSFDVAVEHVPEPSSAFGLLAFGAVGAGIAYKRKHQRKI</sequence>
<gene>
    <name evidence="4" type="ORF">NDI37_21655</name>
</gene>
<evidence type="ECO:0000256" key="1">
    <source>
        <dbReference type="SAM" id="MobiDB-lite"/>
    </source>
</evidence>
<dbReference type="RefSeq" id="WP_190422425.1">
    <property type="nucleotide sequence ID" value="NZ_JAMPKK010000058.1"/>
</dbReference>
<reference evidence="4 5" key="1">
    <citation type="submission" date="2022-04" db="EMBL/GenBank/DDBJ databases">
        <title>Positive selection, recombination, and allopatry shape intraspecific diversity of widespread and dominant cyanobacteria.</title>
        <authorList>
            <person name="Wei J."/>
            <person name="Shu W."/>
            <person name="Hu C."/>
        </authorList>
    </citation>
    <scope>NUCLEOTIDE SEQUENCE [LARGE SCALE GENOMIC DNA]</scope>
    <source>
        <strain evidence="4 5">GB2-A5</strain>
    </source>
</reference>
<keyword evidence="2" id="KW-0732">Signal</keyword>
<dbReference type="PROSITE" id="PS50093">
    <property type="entry name" value="PKD"/>
    <property type="match status" value="1"/>
</dbReference>
<name>A0ABV0JUC6_9CYAN</name>
<evidence type="ECO:0000313" key="5">
    <source>
        <dbReference type="Proteomes" id="UP001442494"/>
    </source>
</evidence>
<dbReference type="EMBL" id="JAMPKK010000058">
    <property type="protein sequence ID" value="MEP0867060.1"/>
    <property type="molecule type" value="Genomic_DNA"/>
</dbReference>
<dbReference type="SUPFAM" id="SSF49299">
    <property type="entry name" value="PKD domain"/>
    <property type="match status" value="3"/>
</dbReference>
<feature type="chain" id="PRO_5045492953" evidence="2">
    <location>
        <begin position="30"/>
        <end position="617"/>
    </location>
</feature>
<evidence type="ECO:0000256" key="2">
    <source>
        <dbReference type="SAM" id="SignalP"/>
    </source>
</evidence>
<dbReference type="Proteomes" id="UP001442494">
    <property type="component" value="Unassembled WGS sequence"/>
</dbReference>
<dbReference type="InterPro" id="IPR013424">
    <property type="entry name" value="Ice-binding_C"/>
</dbReference>
<dbReference type="InterPro" id="IPR000601">
    <property type="entry name" value="PKD_dom"/>
</dbReference>
<comment type="caution">
    <text evidence="4">The sequence shown here is derived from an EMBL/GenBank/DDBJ whole genome shotgun (WGS) entry which is preliminary data.</text>
</comment>
<evidence type="ECO:0000259" key="3">
    <source>
        <dbReference type="PROSITE" id="PS50093"/>
    </source>
</evidence>
<proteinExistence type="predicted"/>
<dbReference type="InterPro" id="IPR013783">
    <property type="entry name" value="Ig-like_fold"/>
</dbReference>
<dbReference type="Gene3D" id="2.60.40.10">
    <property type="entry name" value="Immunoglobulins"/>
    <property type="match status" value="4"/>
</dbReference>
<dbReference type="Pfam" id="PF07589">
    <property type="entry name" value="PEP-CTERM"/>
    <property type="match status" value="1"/>
</dbReference>
<organism evidence="4 5">
    <name type="scientific">Funiculus sociatus GB2-A5</name>
    <dbReference type="NCBI Taxonomy" id="2933946"/>
    <lineage>
        <taxon>Bacteria</taxon>
        <taxon>Bacillati</taxon>
        <taxon>Cyanobacteriota</taxon>
        <taxon>Cyanophyceae</taxon>
        <taxon>Coleofasciculales</taxon>
        <taxon>Coleofasciculaceae</taxon>
        <taxon>Funiculus</taxon>
    </lineage>
</organism>
<feature type="compositionally biased region" description="Pro residues" evidence="1">
    <location>
        <begin position="200"/>
        <end position="225"/>
    </location>
</feature>
<feature type="domain" description="PKD" evidence="3">
    <location>
        <begin position="346"/>
        <end position="408"/>
    </location>
</feature>
<keyword evidence="5" id="KW-1185">Reference proteome</keyword>
<feature type="signal peptide" evidence="2">
    <location>
        <begin position="1"/>
        <end position="29"/>
    </location>
</feature>
<dbReference type="InterPro" id="IPR035986">
    <property type="entry name" value="PKD_dom_sf"/>
</dbReference>
<protein>
    <submittedName>
        <fullName evidence="4">PKD domain-containing protein</fullName>
    </submittedName>
</protein>
<dbReference type="Pfam" id="PF18911">
    <property type="entry name" value="PKD_4"/>
    <property type="match status" value="3"/>
</dbReference>
<accession>A0ABV0JUC6</accession>
<dbReference type="SUPFAM" id="SSF101447">
    <property type="entry name" value="Formin homology 2 domain (FH2 domain)"/>
    <property type="match status" value="1"/>
</dbReference>
<evidence type="ECO:0000313" key="4">
    <source>
        <dbReference type="EMBL" id="MEP0867060.1"/>
    </source>
</evidence>
<feature type="region of interest" description="Disordered" evidence="1">
    <location>
        <begin position="185"/>
        <end position="225"/>
    </location>
</feature>